<dbReference type="Gene3D" id="2.120.10.30">
    <property type="entry name" value="TolB, C-terminal domain"/>
    <property type="match status" value="1"/>
</dbReference>
<evidence type="ECO:0000256" key="1">
    <source>
        <dbReference type="SAM" id="SignalP"/>
    </source>
</evidence>
<dbReference type="PANTHER" id="PTHR33546:SF1">
    <property type="entry name" value="LARGE, MULTIFUNCTIONAL SECRETED PROTEIN"/>
    <property type="match status" value="1"/>
</dbReference>
<dbReference type="PANTHER" id="PTHR33546">
    <property type="entry name" value="LARGE, MULTIFUNCTIONAL SECRETED PROTEIN-RELATED"/>
    <property type="match status" value="1"/>
</dbReference>
<dbReference type="RefSeq" id="WP_264751983.1">
    <property type="nucleotide sequence ID" value="NZ_JAPDHW010000040.1"/>
</dbReference>
<proteinExistence type="predicted"/>
<sequence>MSRKTILKIIPLMTAFVFSNSSAQRGIPPKDITKITHSTNYPEHLDFLPEMVNLLKVPDGWMVSIAASGLGKPRMLYHTPNGNLYVTRRDTGDVLLLKDTNNDGKFEEVKTVAAEFKGVHGITMKDGLMYLCNNNELRRYTVNTDGTLSNKEMLFNDMPSAGQHPNRTMDFGPDGKLYISIGTLCNDCKESDREAATMIQVDPSTGKRMIF</sequence>
<accession>A0ABT3I448</accession>
<dbReference type="SUPFAM" id="SSF50952">
    <property type="entry name" value="Soluble quinoprotein glucose dehydrogenase"/>
    <property type="match status" value="1"/>
</dbReference>
<evidence type="ECO:0000313" key="3">
    <source>
        <dbReference type="EMBL" id="MCW3170856.1"/>
    </source>
</evidence>
<feature type="signal peptide" evidence="1">
    <location>
        <begin position="1"/>
        <end position="23"/>
    </location>
</feature>
<feature type="chain" id="PRO_5046075044" evidence="1">
    <location>
        <begin position="24"/>
        <end position="211"/>
    </location>
</feature>
<feature type="non-terminal residue" evidence="3">
    <location>
        <position position="211"/>
    </location>
</feature>
<name>A0ABT3I448_9FLAO</name>
<dbReference type="Proteomes" id="UP001163731">
    <property type="component" value="Unassembled WGS sequence"/>
</dbReference>
<protein>
    <submittedName>
        <fullName evidence="3">PQQ-dependent sugar dehydrogenase</fullName>
    </submittedName>
</protein>
<comment type="caution">
    <text evidence="3">The sequence shown here is derived from an EMBL/GenBank/DDBJ whole genome shotgun (WGS) entry which is preliminary data.</text>
</comment>
<dbReference type="InterPro" id="IPR011042">
    <property type="entry name" value="6-blade_b-propeller_TolB-like"/>
</dbReference>
<dbReference type="InterPro" id="IPR054539">
    <property type="entry name" value="Beta-prop_PDH"/>
</dbReference>
<dbReference type="InterPro" id="IPR011041">
    <property type="entry name" value="Quinoprot_gluc/sorb_DH_b-prop"/>
</dbReference>
<organism evidence="3 4">
    <name type="scientific">Chryseobacterium kimseyorum</name>
    <dbReference type="NCBI Taxonomy" id="2984028"/>
    <lineage>
        <taxon>Bacteria</taxon>
        <taxon>Pseudomonadati</taxon>
        <taxon>Bacteroidota</taxon>
        <taxon>Flavobacteriia</taxon>
        <taxon>Flavobacteriales</taxon>
        <taxon>Weeksellaceae</taxon>
        <taxon>Chryseobacterium group</taxon>
        <taxon>Chryseobacterium</taxon>
    </lineage>
</organism>
<evidence type="ECO:0000313" key="4">
    <source>
        <dbReference type="Proteomes" id="UP001163731"/>
    </source>
</evidence>
<gene>
    <name evidence="3" type="ORF">OMO38_20210</name>
</gene>
<reference evidence="3" key="1">
    <citation type="submission" date="2022-10" db="EMBL/GenBank/DDBJ databases">
        <title>Chryseobacterium babae sp. nov. isolated from the gut of the beetle Oryctes rhinoceros, and Chryseobacterium kimseyorum sp. nov., isolated from a stick insect rearing cage.</title>
        <authorList>
            <person name="Shelomi M."/>
            <person name="Han C.-J."/>
            <person name="Chen W.-M."/>
            <person name="Chen H.-K."/>
            <person name="Liaw S.-J."/>
            <person name="Muhle E."/>
            <person name="Clermont D."/>
        </authorList>
    </citation>
    <scope>NUCLEOTIDE SEQUENCE</scope>
    <source>
        <strain evidence="3">09-1422</strain>
    </source>
</reference>
<dbReference type="EMBL" id="JAPDHW010000040">
    <property type="protein sequence ID" value="MCW3170856.1"/>
    <property type="molecule type" value="Genomic_DNA"/>
</dbReference>
<evidence type="ECO:0000259" key="2">
    <source>
        <dbReference type="Pfam" id="PF22807"/>
    </source>
</evidence>
<dbReference type="Pfam" id="PF22807">
    <property type="entry name" value="TrAA12"/>
    <property type="match status" value="1"/>
</dbReference>
<keyword evidence="1" id="KW-0732">Signal</keyword>
<keyword evidence="4" id="KW-1185">Reference proteome</keyword>
<feature type="domain" description="Pyrroloquinoline quinone-dependent pyranose dehydrogenase beta-propeller" evidence="2">
    <location>
        <begin position="56"/>
        <end position="192"/>
    </location>
</feature>